<feature type="transmembrane region" description="Helical" evidence="1">
    <location>
        <begin position="69"/>
        <end position="94"/>
    </location>
</feature>
<keyword evidence="1" id="KW-1133">Transmembrane helix</keyword>
<evidence type="ECO:0000256" key="1">
    <source>
        <dbReference type="SAM" id="Phobius"/>
    </source>
</evidence>
<feature type="transmembrane region" description="Helical" evidence="1">
    <location>
        <begin position="35"/>
        <end position="57"/>
    </location>
</feature>
<keyword evidence="3" id="KW-1185">Reference proteome</keyword>
<dbReference type="Proteomes" id="UP001165498">
    <property type="component" value="Unassembled WGS sequence"/>
</dbReference>
<accession>A0ABT1QX72</accession>
<reference evidence="2" key="1">
    <citation type="submission" date="2022-07" db="EMBL/GenBank/DDBJ databases">
        <title>Tahibacter sp., a new gammaproteobacterium isolated from the silt sample collected at pig farm.</title>
        <authorList>
            <person name="Chen H."/>
        </authorList>
    </citation>
    <scope>NUCLEOTIDE SEQUENCE</scope>
    <source>
        <strain evidence="2">P2K</strain>
    </source>
</reference>
<protein>
    <submittedName>
        <fullName evidence="2">Uncharacterized protein</fullName>
    </submittedName>
</protein>
<comment type="caution">
    <text evidence="2">The sequence shown here is derived from an EMBL/GenBank/DDBJ whole genome shotgun (WGS) entry which is preliminary data.</text>
</comment>
<organism evidence="2 3">
    <name type="scientific">Tahibacter harae</name>
    <dbReference type="NCBI Taxonomy" id="2963937"/>
    <lineage>
        <taxon>Bacteria</taxon>
        <taxon>Pseudomonadati</taxon>
        <taxon>Pseudomonadota</taxon>
        <taxon>Gammaproteobacteria</taxon>
        <taxon>Lysobacterales</taxon>
        <taxon>Rhodanobacteraceae</taxon>
        <taxon>Tahibacter</taxon>
    </lineage>
</organism>
<keyword evidence="1" id="KW-0812">Transmembrane</keyword>
<sequence>MSRARLLLHLAALVLPVLAAGALMLSVFFKGADEFFLLAGVAVVAAQLAVLPGWWLLDRSARRRGWIRPALAGLAMALLTHLLSGVVMELWVTLSGAGPERAGLAGLYLRLQGVLLVAGLSCAFVGWATAPAVMLLCVLLQRRRRAELAGAADLHRLADAPAEVAP</sequence>
<keyword evidence="1" id="KW-0472">Membrane</keyword>
<dbReference type="EMBL" id="JANFQO010000022">
    <property type="protein sequence ID" value="MCQ4166878.1"/>
    <property type="molecule type" value="Genomic_DNA"/>
</dbReference>
<name>A0ABT1QX72_9GAMM</name>
<feature type="transmembrane region" description="Helical" evidence="1">
    <location>
        <begin position="114"/>
        <end position="140"/>
    </location>
</feature>
<gene>
    <name evidence="2" type="ORF">NM961_19365</name>
</gene>
<dbReference type="RefSeq" id="WP_255916066.1">
    <property type="nucleotide sequence ID" value="NZ_JANFQO010000022.1"/>
</dbReference>
<proteinExistence type="predicted"/>
<evidence type="ECO:0000313" key="3">
    <source>
        <dbReference type="Proteomes" id="UP001165498"/>
    </source>
</evidence>
<evidence type="ECO:0000313" key="2">
    <source>
        <dbReference type="EMBL" id="MCQ4166878.1"/>
    </source>
</evidence>